<dbReference type="InterPro" id="IPR011010">
    <property type="entry name" value="DNA_brk_join_enz"/>
</dbReference>
<dbReference type="AlphaFoldDB" id="A0A6J8DS77"/>
<gene>
    <name evidence="2" type="ORF">MCOR_43755</name>
</gene>
<dbReference type="PANTHER" id="PTHR34605">
    <property type="entry name" value="PHAGE_INTEGRASE DOMAIN-CONTAINING PROTEIN"/>
    <property type="match status" value="1"/>
</dbReference>
<protein>
    <recommendedName>
        <fullName evidence="4">Tyr recombinase domain-containing protein</fullName>
    </recommendedName>
</protein>
<dbReference type="InterPro" id="IPR013762">
    <property type="entry name" value="Integrase-like_cat_sf"/>
</dbReference>
<evidence type="ECO:0000313" key="3">
    <source>
        <dbReference type="Proteomes" id="UP000507470"/>
    </source>
</evidence>
<organism evidence="2 3">
    <name type="scientific">Mytilus coruscus</name>
    <name type="common">Sea mussel</name>
    <dbReference type="NCBI Taxonomy" id="42192"/>
    <lineage>
        <taxon>Eukaryota</taxon>
        <taxon>Metazoa</taxon>
        <taxon>Spiralia</taxon>
        <taxon>Lophotrochozoa</taxon>
        <taxon>Mollusca</taxon>
        <taxon>Bivalvia</taxon>
        <taxon>Autobranchia</taxon>
        <taxon>Pteriomorphia</taxon>
        <taxon>Mytilida</taxon>
        <taxon>Mytiloidea</taxon>
        <taxon>Mytilidae</taxon>
        <taxon>Mytilinae</taxon>
        <taxon>Mytilus</taxon>
    </lineage>
</organism>
<keyword evidence="1" id="KW-0233">DNA recombination</keyword>
<dbReference type="EMBL" id="CACVKT020007774">
    <property type="protein sequence ID" value="CAC5410577.1"/>
    <property type="molecule type" value="Genomic_DNA"/>
</dbReference>
<proteinExistence type="predicted"/>
<accession>A0A6J8DS77</accession>
<keyword evidence="3" id="KW-1185">Reference proteome</keyword>
<name>A0A6J8DS77_MYTCO</name>
<dbReference type="InterPro" id="IPR052925">
    <property type="entry name" value="Phage_Integrase-like_Recomb"/>
</dbReference>
<evidence type="ECO:0000313" key="2">
    <source>
        <dbReference type="EMBL" id="CAC5410577.1"/>
    </source>
</evidence>
<evidence type="ECO:0008006" key="4">
    <source>
        <dbReference type="Google" id="ProtNLM"/>
    </source>
</evidence>
<evidence type="ECO:0000256" key="1">
    <source>
        <dbReference type="ARBA" id="ARBA00023172"/>
    </source>
</evidence>
<dbReference type="Proteomes" id="UP000507470">
    <property type="component" value="Unassembled WGS sequence"/>
</dbReference>
<dbReference type="PANTHER" id="PTHR34605:SF3">
    <property type="entry name" value="P CELL-TYPE AGGLUTINATION PROTEIN MAP4-LIKE-RELATED"/>
    <property type="match status" value="1"/>
</dbReference>
<dbReference type="Gene3D" id="1.10.443.10">
    <property type="entry name" value="Intergrase catalytic core"/>
    <property type="match status" value="1"/>
</dbReference>
<dbReference type="GO" id="GO:0003677">
    <property type="term" value="F:DNA binding"/>
    <property type="evidence" value="ECO:0007669"/>
    <property type="project" value="InterPro"/>
</dbReference>
<dbReference type="GO" id="GO:0015074">
    <property type="term" value="P:DNA integration"/>
    <property type="evidence" value="ECO:0007669"/>
    <property type="project" value="InterPro"/>
</dbReference>
<reference evidence="2 3" key="1">
    <citation type="submission" date="2020-06" db="EMBL/GenBank/DDBJ databases">
        <authorList>
            <person name="Li R."/>
            <person name="Bekaert M."/>
        </authorList>
    </citation>
    <scope>NUCLEOTIDE SEQUENCE [LARGE SCALE GENOMIC DNA]</scope>
    <source>
        <strain evidence="3">wild</strain>
    </source>
</reference>
<sequence>MASKKRKSTTVVDLNNASKKSKEELIAELIVIGVNAPDKFCQKLLQALLNCNRHAIPAINMQSNDNTEVNDNISNNTIQELSANVKSLTEIVKSQRSILKTVADLQKNAPGSALSCNQSQISSSVIETTQGNSDSMKVSAVCVGRAINTCGVCGSSLLSTEMCYLSDTSQGKSYHFQQKRILTTPYCMPQSSVDIDPYGRPKLFHKGKEICNYISLLSKYVTSRKLNGATGNDSLLVDSSNFALRRTLFIDEMKAILAHLGLNADSYSGHSFRIGRATTCSSNGIQDHMIQTLGRLKSEHLKLTFVNASSAENVQIITIH</sequence>
<dbReference type="GO" id="GO:0006310">
    <property type="term" value="P:DNA recombination"/>
    <property type="evidence" value="ECO:0007669"/>
    <property type="project" value="UniProtKB-KW"/>
</dbReference>
<dbReference type="SUPFAM" id="SSF56349">
    <property type="entry name" value="DNA breaking-rejoining enzymes"/>
    <property type="match status" value="1"/>
</dbReference>